<organism evidence="4 5">
    <name type="scientific">Mangrovicoccus algicola</name>
    <dbReference type="NCBI Taxonomy" id="2771008"/>
    <lineage>
        <taxon>Bacteria</taxon>
        <taxon>Pseudomonadati</taxon>
        <taxon>Pseudomonadota</taxon>
        <taxon>Alphaproteobacteria</taxon>
        <taxon>Rhodobacterales</taxon>
        <taxon>Paracoccaceae</taxon>
        <taxon>Mangrovicoccus</taxon>
    </lineage>
</organism>
<dbReference type="InterPro" id="IPR036282">
    <property type="entry name" value="Glutathione-S-Trfase_C_sf"/>
</dbReference>
<dbReference type="InterPro" id="IPR010987">
    <property type="entry name" value="Glutathione-S-Trfase_C-like"/>
</dbReference>
<dbReference type="AlphaFoldDB" id="A0A8J7CM01"/>
<dbReference type="SUPFAM" id="SSF47616">
    <property type="entry name" value="GST C-terminal domain-like"/>
    <property type="match status" value="1"/>
</dbReference>
<dbReference type="GO" id="GO:0004364">
    <property type="term" value="F:glutathione transferase activity"/>
    <property type="evidence" value="ECO:0007669"/>
    <property type="project" value="TreeGrafter"/>
</dbReference>
<dbReference type="GO" id="GO:0006749">
    <property type="term" value="P:glutathione metabolic process"/>
    <property type="evidence" value="ECO:0007669"/>
    <property type="project" value="TreeGrafter"/>
</dbReference>
<dbReference type="Gene3D" id="3.40.30.10">
    <property type="entry name" value="Glutaredoxin"/>
    <property type="match status" value="1"/>
</dbReference>
<sequence>MTFTLYNDVLDAECYKVRLLAALLGLSPRIAAVEAHPGAGHRAADFLALNPAGTLPVAAAGDLVLSGAPAILVWMAAAHDVTDRWYPRDPGPMAQVQAWLETASALAATAGALRREALLEHPAPSGAAQSAEALLRRMELHLLLQGMGGRGWLVGTHPTVADIACFADVALAPDAGIALDPYPALHAWTLRLRALPDFLEMPGIAPLHALVDPLTGHR</sequence>
<dbReference type="InterPro" id="IPR004045">
    <property type="entry name" value="Glutathione_S-Trfase_N"/>
</dbReference>
<dbReference type="Pfam" id="PF00043">
    <property type="entry name" value="GST_C"/>
    <property type="match status" value="1"/>
</dbReference>
<evidence type="ECO:0000256" key="1">
    <source>
        <dbReference type="ARBA" id="ARBA00011738"/>
    </source>
</evidence>
<feature type="domain" description="GST N-terminal" evidence="2">
    <location>
        <begin position="1"/>
        <end position="83"/>
    </location>
</feature>
<gene>
    <name evidence="4" type="ORF">ICN82_17745</name>
</gene>
<feature type="domain" description="GST C-terminal" evidence="3">
    <location>
        <begin position="89"/>
        <end position="214"/>
    </location>
</feature>
<comment type="subunit">
    <text evidence="1">Homodimer.</text>
</comment>
<dbReference type="InterPro" id="IPR036249">
    <property type="entry name" value="Thioredoxin-like_sf"/>
</dbReference>
<comment type="caution">
    <text evidence="4">The sequence shown here is derived from an EMBL/GenBank/DDBJ whole genome shotgun (WGS) entry which is preliminary data.</text>
</comment>
<dbReference type="Gene3D" id="1.20.1050.10">
    <property type="match status" value="1"/>
</dbReference>
<dbReference type="RefSeq" id="WP_193185508.1">
    <property type="nucleotide sequence ID" value="NZ_JACVXA010000069.1"/>
</dbReference>
<dbReference type="PROSITE" id="PS50404">
    <property type="entry name" value="GST_NTER"/>
    <property type="match status" value="1"/>
</dbReference>
<dbReference type="SUPFAM" id="SSF52833">
    <property type="entry name" value="Thioredoxin-like"/>
    <property type="match status" value="1"/>
</dbReference>
<evidence type="ECO:0000259" key="3">
    <source>
        <dbReference type="PROSITE" id="PS50405"/>
    </source>
</evidence>
<evidence type="ECO:0000313" key="5">
    <source>
        <dbReference type="Proteomes" id="UP000609121"/>
    </source>
</evidence>
<keyword evidence="5" id="KW-1185">Reference proteome</keyword>
<dbReference type="Pfam" id="PF13409">
    <property type="entry name" value="GST_N_2"/>
    <property type="match status" value="1"/>
</dbReference>
<protein>
    <submittedName>
        <fullName evidence="4">Glutathione S-transferase family protein</fullName>
    </submittedName>
</protein>
<dbReference type="PANTHER" id="PTHR43969">
    <property type="entry name" value="GLUTATHIONE S TRANSFERASE D10, ISOFORM A-RELATED"/>
    <property type="match status" value="1"/>
</dbReference>
<proteinExistence type="predicted"/>
<evidence type="ECO:0000259" key="2">
    <source>
        <dbReference type="PROSITE" id="PS50404"/>
    </source>
</evidence>
<dbReference type="Proteomes" id="UP000609121">
    <property type="component" value="Unassembled WGS sequence"/>
</dbReference>
<dbReference type="InterPro" id="IPR004046">
    <property type="entry name" value="GST_C"/>
</dbReference>
<dbReference type="EMBL" id="JACVXA010000069">
    <property type="protein sequence ID" value="MBE3640051.1"/>
    <property type="molecule type" value="Genomic_DNA"/>
</dbReference>
<dbReference type="PANTHER" id="PTHR43969:SF9">
    <property type="entry name" value="GLUTATHIONE S TRANSFERASE D10, ISOFORM A-RELATED"/>
    <property type="match status" value="1"/>
</dbReference>
<evidence type="ECO:0000313" key="4">
    <source>
        <dbReference type="EMBL" id="MBE3640051.1"/>
    </source>
</evidence>
<name>A0A8J7CM01_9RHOB</name>
<dbReference type="PROSITE" id="PS50405">
    <property type="entry name" value="GST_CTER"/>
    <property type="match status" value="1"/>
</dbReference>
<reference evidence="4" key="1">
    <citation type="submission" date="2020-09" db="EMBL/GenBank/DDBJ databases">
        <title>A novel bacterium of genus Mangrovicoccus, isolated from South China Sea.</title>
        <authorList>
            <person name="Huang H."/>
            <person name="Mo K."/>
            <person name="Hu Y."/>
        </authorList>
    </citation>
    <scope>NUCLEOTIDE SEQUENCE</scope>
    <source>
        <strain evidence="4">HB182678</strain>
    </source>
</reference>
<accession>A0A8J7CM01</accession>